<keyword evidence="3 5" id="KW-0687">Ribonucleoprotein</keyword>
<organism evidence="6 7">
    <name type="scientific">Candidatus Vogelbacteria bacterium CG10_big_fil_rev_8_21_14_0_10_45_14</name>
    <dbReference type="NCBI Taxonomy" id="1975042"/>
    <lineage>
        <taxon>Bacteria</taxon>
        <taxon>Candidatus Vogeliibacteriota</taxon>
    </lineage>
</organism>
<dbReference type="GO" id="GO:0005840">
    <property type="term" value="C:ribosome"/>
    <property type="evidence" value="ECO:0007669"/>
    <property type="project" value="UniProtKB-KW"/>
</dbReference>
<gene>
    <name evidence="5 6" type="primary">rpmG</name>
    <name evidence="6" type="ORF">COV07_01295</name>
</gene>
<evidence type="ECO:0000256" key="5">
    <source>
        <dbReference type="HAMAP-Rule" id="MF_00294"/>
    </source>
</evidence>
<keyword evidence="2 5" id="KW-0689">Ribosomal protein</keyword>
<dbReference type="InterPro" id="IPR011332">
    <property type="entry name" value="Ribosomal_zn-bd"/>
</dbReference>
<dbReference type="GO" id="GO:0005737">
    <property type="term" value="C:cytoplasm"/>
    <property type="evidence" value="ECO:0007669"/>
    <property type="project" value="UniProtKB-ARBA"/>
</dbReference>
<dbReference type="SUPFAM" id="SSF57829">
    <property type="entry name" value="Zn-binding ribosomal proteins"/>
    <property type="match status" value="1"/>
</dbReference>
<name>A0A2H0RKM4_9BACT</name>
<dbReference type="NCBIfam" id="TIGR01023">
    <property type="entry name" value="rpmG_bact"/>
    <property type="match status" value="1"/>
</dbReference>
<proteinExistence type="inferred from homology"/>
<evidence type="ECO:0000256" key="3">
    <source>
        <dbReference type="ARBA" id="ARBA00023274"/>
    </source>
</evidence>
<comment type="similarity">
    <text evidence="1 5">Belongs to the bacterial ribosomal protein bL33 family.</text>
</comment>
<dbReference type="NCBIfam" id="NF001764">
    <property type="entry name" value="PRK00504.1"/>
    <property type="match status" value="1"/>
</dbReference>
<accession>A0A2H0RKM4</accession>
<comment type="caution">
    <text evidence="6">The sequence shown here is derived from an EMBL/GenBank/DDBJ whole genome shotgun (WGS) entry which is preliminary data.</text>
</comment>
<evidence type="ECO:0000256" key="4">
    <source>
        <dbReference type="ARBA" id="ARBA00035176"/>
    </source>
</evidence>
<dbReference type="HAMAP" id="MF_00294">
    <property type="entry name" value="Ribosomal_bL33"/>
    <property type="match status" value="1"/>
</dbReference>
<dbReference type="InterPro" id="IPR001705">
    <property type="entry name" value="Ribosomal_bL33"/>
</dbReference>
<sequence>MGIQEHMLKMACTKCKRINYWTRKHRKRVERKLEYKKHCRWCKTSTTHKEKKK</sequence>
<dbReference type="Proteomes" id="UP000230833">
    <property type="component" value="Unassembled WGS sequence"/>
</dbReference>
<dbReference type="Pfam" id="PF00471">
    <property type="entry name" value="Ribosomal_L33"/>
    <property type="match status" value="1"/>
</dbReference>
<evidence type="ECO:0000256" key="2">
    <source>
        <dbReference type="ARBA" id="ARBA00022980"/>
    </source>
</evidence>
<dbReference type="GO" id="GO:1990904">
    <property type="term" value="C:ribonucleoprotein complex"/>
    <property type="evidence" value="ECO:0007669"/>
    <property type="project" value="UniProtKB-KW"/>
</dbReference>
<dbReference type="GO" id="GO:0003735">
    <property type="term" value="F:structural constituent of ribosome"/>
    <property type="evidence" value="ECO:0007669"/>
    <property type="project" value="InterPro"/>
</dbReference>
<evidence type="ECO:0000313" key="6">
    <source>
        <dbReference type="EMBL" id="PIR46997.1"/>
    </source>
</evidence>
<evidence type="ECO:0000256" key="1">
    <source>
        <dbReference type="ARBA" id="ARBA00007596"/>
    </source>
</evidence>
<reference evidence="6 7" key="1">
    <citation type="submission" date="2017-09" db="EMBL/GenBank/DDBJ databases">
        <title>Depth-based differentiation of microbial function through sediment-hosted aquifers and enrichment of novel symbionts in the deep terrestrial subsurface.</title>
        <authorList>
            <person name="Probst A.J."/>
            <person name="Ladd B."/>
            <person name="Jarett J.K."/>
            <person name="Geller-Mcgrath D.E."/>
            <person name="Sieber C.M."/>
            <person name="Emerson J.B."/>
            <person name="Anantharaman K."/>
            <person name="Thomas B.C."/>
            <person name="Malmstrom R."/>
            <person name="Stieglmeier M."/>
            <person name="Klingl A."/>
            <person name="Woyke T."/>
            <person name="Ryan C.M."/>
            <person name="Banfield J.F."/>
        </authorList>
    </citation>
    <scope>NUCLEOTIDE SEQUENCE [LARGE SCALE GENOMIC DNA]</scope>
    <source>
        <strain evidence="6">CG10_big_fil_rev_8_21_14_0_10_45_14</strain>
    </source>
</reference>
<dbReference type="EMBL" id="PCYL01000015">
    <property type="protein sequence ID" value="PIR46997.1"/>
    <property type="molecule type" value="Genomic_DNA"/>
</dbReference>
<protein>
    <recommendedName>
        <fullName evidence="4 5">Large ribosomal subunit protein bL33</fullName>
    </recommendedName>
</protein>
<evidence type="ECO:0000313" key="7">
    <source>
        <dbReference type="Proteomes" id="UP000230833"/>
    </source>
</evidence>
<dbReference type="Gene3D" id="2.20.28.120">
    <property type="entry name" value="Ribosomal protein L33"/>
    <property type="match status" value="1"/>
</dbReference>
<dbReference type="AlphaFoldDB" id="A0A2H0RKM4"/>
<dbReference type="InterPro" id="IPR038584">
    <property type="entry name" value="Ribosomal_bL33_sf"/>
</dbReference>
<dbReference type="GO" id="GO:0006412">
    <property type="term" value="P:translation"/>
    <property type="evidence" value="ECO:0007669"/>
    <property type="project" value="UniProtKB-UniRule"/>
</dbReference>